<reference evidence="2 3" key="1">
    <citation type="journal article" date="2019" name="Sci. Rep.">
        <title>Orb-weaving spider Araneus ventricosus genome elucidates the spidroin gene catalogue.</title>
        <authorList>
            <person name="Kono N."/>
            <person name="Nakamura H."/>
            <person name="Ohtoshi R."/>
            <person name="Moran D.A.P."/>
            <person name="Shinohara A."/>
            <person name="Yoshida Y."/>
            <person name="Fujiwara M."/>
            <person name="Mori M."/>
            <person name="Tomita M."/>
            <person name="Arakawa K."/>
        </authorList>
    </citation>
    <scope>NUCLEOTIDE SEQUENCE [LARGE SCALE GENOMIC DNA]</scope>
</reference>
<keyword evidence="1" id="KW-0472">Membrane</keyword>
<proteinExistence type="predicted"/>
<feature type="transmembrane region" description="Helical" evidence="1">
    <location>
        <begin position="20"/>
        <end position="43"/>
    </location>
</feature>
<name>A0A4Y2UFC0_ARAVE</name>
<dbReference type="Proteomes" id="UP000499080">
    <property type="component" value="Unassembled WGS sequence"/>
</dbReference>
<evidence type="ECO:0000313" key="2">
    <source>
        <dbReference type="EMBL" id="GBO11518.1"/>
    </source>
</evidence>
<evidence type="ECO:0000313" key="3">
    <source>
        <dbReference type="Proteomes" id="UP000499080"/>
    </source>
</evidence>
<evidence type="ECO:0000256" key="1">
    <source>
        <dbReference type="SAM" id="Phobius"/>
    </source>
</evidence>
<keyword evidence="1" id="KW-1133">Transmembrane helix</keyword>
<keyword evidence="3" id="KW-1185">Reference proteome</keyword>
<comment type="caution">
    <text evidence="2">The sequence shown here is derived from an EMBL/GenBank/DDBJ whole genome shotgun (WGS) entry which is preliminary data.</text>
</comment>
<gene>
    <name evidence="2" type="ORF">AVEN_13378_1</name>
</gene>
<dbReference type="EMBL" id="BGPR01036340">
    <property type="protein sequence ID" value="GBO11518.1"/>
    <property type="molecule type" value="Genomic_DNA"/>
</dbReference>
<sequence>MFPLRIVFWNKSKNSAHSTILMSFLMFEFLFSQNVVLLVSCSLKVTEENKTRLVPFHFITQDRRLNPMGVVESIDDPQAKRNMSLNQGCGHQLQTTTPYLKRQVKYLNRGIP</sequence>
<accession>A0A4Y2UFC0</accession>
<keyword evidence="1" id="KW-0812">Transmembrane</keyword>
<dbReference type="AlphaFoldDB" id="A0A4Y2UFC0"/>
<organism evidence="2 3">
    <name type="scientific">Araneus ventricosus</name>
    <name type="common">Orbweaver spider</name>
    <name type="synonym">Epeira ventricosa</name>
    <dbReference type="NCBI Taxonomy" id="182803"/>
    <lineage>
        <taxon>Eukaryota</taxon>
        <taxon>Metazoa</taxon>
        <taxon>Ecdysozoa</taxon>
        <taxon>Arthropoda</taxon>
        <taxon>Chelicerata</taxon>
        <taxon>Arachnida</taxon>
        <taxon>Araneae</taxon>
        <taxon>Araneomorphae</taxon>
        <taxon>Entelegynae</taxon>
        <taxon>Araneoidea</taxon>
        <taxon>Araneidae</taxon>
        <taxon>Araneus</taxon>
    </lineage>
</organism>
<protein>
    <submittedName>
        <fullName evidence="2">Uncharacterized protein</fullName>
    </submittedName>
</protein>